<dbReference type="Pfam" id="PF00501">
    <property type="entry name" value="AMP-binding"/>
    <property type="match status" value="1"/>
</dbReference>
<dbReference type="Gene3D" id="3.40.50.12780">
    <property type="entry name" value="N-terminal domain of ligase-like"/>
    <property type="match status" value="1"/>
</dbReference>
<accession>E4WV89</accession>
<evidence type="ECO:0000256" key="3">
    <source>
        <dbReference type="ARBA" id="ARBA00022741"/>
    </source>
</evidence>
<evidence type="ECO:0000256" key="4">
    <source>
        <dbReference type="ARBA" id="ARBA00022832"/>
    </source>
</evidence>
<evidence type="ECO:0000256" key="2">
    <source>
        <dbReference type="ARBA" id="ARBA00022598"/>
    </source>
</evidence>
<dbReference type="OrthoDB" id="1700726at2759"/>
<keyword evidence="3" id="KW-0547">Nucleotide-binding</keyword>
<dbReference type="GO" id="GO:0004467">
    <property type="term" value="F:long-chain fatty acid-CoA ligase activity"/>
    <property type="evidence" value="ECO:0007669"/>
    <property type="project" value="UniProtKB-EC"/>
</dbReference>
<keyword evidence="11" id="KW-1185">Reference proteome</keyword>
<evidence type="ECO:0000256" key="1">
    <source>
        <dbReference type="ARBA" id="ARBA00006432"/>
    </source>
</evidence>
<evidence type="ECO:0000256" key="5">
    <source>
        <dbReference type="ARBA" id="ARBA00022840"/>
    </source>
</evidence>
<evidence type="ECO:0000256" key="8">
    <source>
        <dbReference type="ARBA" id="ARBA00026121"/>
    </source>
</evidence>
<sequence length="487" mass="55145">MPLVTFSIISRQSAFLSATKRNLKIFCQFWTSCDFYTVSVKSGRGFEYSNEKSFRSPAKDIATINYTSGTTGNPKGAVLSHENVTTLALGIITWFLPLPVNSDDRWFSYLPMAHVFERSVRCILFTIGGQFWFSSGNLVKLLDELAIVQPTVFGTVPRVTNRLYDRIKAAMAESPSKSWLISSAQVAKRNLLDRGIVTRSTWWDYFVLSKLQKLVGGKVHTWVSGAAPLVIDPKVRAFVREVFGCHVIESYGTTENVGCGCATTFVNFTKDDGSVGPPQPWNDVKLASVPDMDYFAEDMCGEICFRGANNMIGYFKEPEMTKEAIDSDGWLHTGDIGRWDELGNLHIFDRKKNIYKLAQGEYISPEKIEGVLAKHPLVEQIFVWGSSYHHFNIAVLVFSKEFLQKKFSTKTSVESLIQNEEVLAWVHAEMEQYGRSEGLKGFEIPKRIILEKIQFTVDNKLLTPTQKAKRPAIYKKYKTQIDDLYCQ</sequence>
<dbReference type="InParanoid" id="E4WV89"/>
<dbReference type="FunCoup" id="E4WV89">
    <property type="interactions" value="42"/>
</dbReference>
<feature type="domain" description="AMP-dependent synthetase/ligase" evidence="9">
    <location>
        <begin position="53"/>
        <end position="315"/>
    </location>
</feature>
<evidence type="ECO:0000313" key="10">
    <source>
        <dbReference type="EMBL" id="CBY21042.1"/>
    </source>
</evidence>
<keyword evidence="5" id="KW-0067">ATP-binding</keyword>
<evidence type="ECO:0000256" key="7">
    <source>
        <dbReference type="ARBA" id="ARBA00024484"/>
    </source>
</evidence>
<dbReference type="SUPFAM" id="SSF56801">
    <property type="entry name" value="Acetyl-CoA synthetase-like"/>
    <property type="match status" value="1"/>
</dbReference>
<dbReference type="GO" id="GO:0016020">
    <property type="term" value="C:membrane"/>
    <property type="evidence" value="ECO:0007669"/>
    <property type="project" value="TreeGrafter"/>
</dbReference>
<dbReference type="Pfam" id="PF23562">
    <property type="entry name" value="AMP-binding_C_3"/>
    <property type="match status" value="1"/>
</dbReference>
<dbReference type="InterPro" id="IPR020845">
    <property type="entry name" value="AMP-binding_CS"/>
</dbReference>
<dbReference type="GO" id="GO:0005524">
    <property type="term" value="F:ATP binding"/>
    <property type="evidence" value="ECO:0007669"/>
    <property type="project" value="UniProtKB-KW"/>
</dbReference>
<keyword evidence="4" id="KW-0276">Fatty acid metabolism</keyword>
<dbReference type="EMBL" id="FN653017">
    <property type="protein sequence ID" value="CBY21042.1"/>
    <property type="molecule type" value="Genomic_DNA"/>
</dbReference>
<evidence type="ECO:0000259" key="9">
    <source>
        <dbReference type="Pfam" id="PF00501"/>
    </source>
</evidence>
<dbReference type="PROSITE" id="PS00455">
    <property type="entry name" value="AMP_BINDING"/>
    <property type="match status" value="1"/>
</dbReference>
<dbReference type="InterPro" id="IPR042099">
    <property type="entry name" value="ANL_N_sf"/>
</dbReference>
<dbReference type="InterPro" id="IPR000873">
    <property type="entry name" value="AMP-dep_synth/lig_dom"/>
</dbReference>
<reference evidence="10" key="1">
    <citation type="journal article" date="2010" name="Science">
        <title>Plasticity of animal genome architecture unmasked by rapid evolution of a pelagic tunicate.</title>
        <authorList>
            <person name="Denoeud F."/>
            <person name="Henriet S."/>
            <person name="Mungpakdee S."/>
            <person name="Aury J.M."/>
            <person name="Da Silva C."/>
            <person name="Brinkmann H."/>
            <person name="Mikhaleva J."/>
            <person name="Olsen L.C."/>
            <person name="Jubin C."/>
            <person name="Canestro C."/>
            <person name="Bouquet J.M."/>
            <person name="Danks G."/>
            <person name="Poulain J."/>
            <person name="Campsteijn C."/>
            <person name="Adamski M."/>
            <person name="Cross I."/>
            <person name="Yadetie F."/>
            <person name="Muffato M."/>
            <person name="Louis A."/>
            <person name="Butcher S."/>
            <person name="Tsagkogeorga G."/>
            <person name="Konrad A."/>
            <person name="Singh S."/>
            <person name="Jensen M.F."/>
            <person name="Cong E.H."/>
            <person name="Eikeseth-Otteraa H."/>
            <person name="Noel B."/>
            <person name="Anthouard V."/>
            <person name="Porcel B.M."/>
            <person name="Kachouri-Lafond R."/>
            <person name="Nishino A."/>
            <person name="Ugolini M."/>
            <person name="Chourrout P."/>
            <person name="Nishida H."/>
            <person name="Aasland R."/>
            <person name="Huzurbazar S."/>
            <person name="Westhof E."/>
            <person name="Delsuc F."/>
            <person name="Lehrach H."/>
            <person name="Reinhardt R."/>
            <person name="Weissenbach J."/>
            <person name="Roy S.W."/>
            <person name="Artiguenave F."/>
            <person name="Postlethwait J.H."/>
            <person name="Manak J.R."/>
            <person name="Thompson E.M."/>
            <person name="Jaillon O."/>
            <person name="Du Pasquier L."/>
            <person name="Boudinot P."/>
            <person name="Liberles D.A."/>
            <person name="Volff J.N."/>
            <person name="Philippe H."/>
            <person name="Lenhard B."/>
            <person name="Roest Crollius H."/>
            <person name="Wincker P."/>
            <person name="Chourrout D."/>
        </authorList>
    </citation>
    <scope>NUCLEOTIDE SEQUENCE [LARGE SCALE GENOMIC DNA]</scope>
</reference>
<comment type="catalytic activity">
    <reaction evidence="7">
        <text>a long-chain fatty acid + ATP + CoA = a long-chain fatty acyl-CoA + AMP + diphosphate</text>
        <dbReference type="Rhea" id="RHEA:15421"/>
        <dbReference type="ChEBI" id="CHEBI:30616"/>
        <dbReference type="ChEBI" id="CHEBI:33019"/>
        <dbReference type="ChEBI" id="CHEBI:57287"/>
        <dbReference type="ChEBI" id="CHEBI:57560"/>
        <dbReference type="ChEBI" id="CHEBI:83139"/>
        <dbReference type="ChEBI" id="CHEBI:456215"/>
        <dbReference type="EC" id="6.2.1.3"/>
    </reaction>
    <physiologicalReaction direction="left-to-right" evidence="7">
        <dbReference type="Rhea" id="RHEA:15422"/>
    </physiologicalReaction>
</comment>
<keyword evidence="2" id="KW-0436">Ligase</keyword>
<dbReference type="Proteomes" id="UP000001307">
    <property type="component" value="Unassembled WGS sequence"/>
</dbReference>
<dbReference type="InterPro" id="IPR045851">
    <property type="entry name" value="AMP-bd_C_sf"/>
</dbReference>
<dbReference type="GO" id="GO:0005783">
    <property type="term" value="C:endoplasmic reticulum"/>
    <property type="evidence" value="ECO:0007669"/>
    <property type="project" value="TreeGrafter"/>
</dbReference>
<keyword evidence="6" id="KW-0443">Lipid metabolism</keyword>
<organism evidence="10">
    <name type="scientific">Oikopleura dioica</name>
    <name type="common">Tunicate</name>
    <dbReference type="NCBI Taxonomy" id="34765"/>
    <lineage>
        <taxon>Eukaryota</taxon>
        <taxon>Metazoa</taxon>
        <taxon>Chordata</taxon>
        <taxon>Tunicata</taxon>
        <taxon>Appendicularia</taxon>
        <taxon>Copelata</taxon>
        <taxon>Oikopleuridae</taxon>
        <taxon>Oikopleura</taxon>
    </lineage>
</organism>
<gene>
    <name evidence="10" type="ORF">GSOID_T00008794001</name>
</gene>
<evidence type="ECO:0000313" key="11">
    <source>
        <dbReference type="Proteomes" id="UP000001307"/>
    </source>
</evidence>
<evidence type="ECO:0000256" key="6">
    <source>
        <dbReference type="ARBA" id="ARBA00023098"/>
    </source>
</evidence>
<dbReference type="PANTHER" id="PTHR43272">
    <property type="entry name" value="LONG-CHAIN-FATTY-ACID--COA LIGASE"/>
    <property type="match status" value="1"/>
</dbReference>
<protein>
    <recommendedName>
        <fullName evidence="8">long-chain-fatty-acid--CoA ligase</fullName>
        <ecNumber evidence="8">6.2.1.3</ecNumber>
    </recommendedName>
</protein>
<dbReference type="AlphaFoldDB" id="E4WV89"/>
<comment type="similarity">
    <text evidence="1">Belongs to the ATP-dependent AMP-binding enzyme family.</text>
</comment>
<proteinExistence type="inferred from homology"/>
<dbReference type="EC" id="6.2.1.3" evidence="8"/>
<dbReference type="Gene3D" id="3.30.300.30">
    <property type="match status" value="1"/>
</dbReference>
<dbReference type="PANTHER" id="PTHR43272:SF33">
    <property type="entry name" value="AMP-BINDING DOMAIN-CONTAINING PROTEIN-RELATED"/>
    <property type="match status" value="1"/>
</dbReference>
<name>E4WV89_OIKDI</name>